<feature type="region of interest" description="Disordered" evidence="3">
    <location>
        <begin position="932"/>
        <end position="968"/>
    </location>
</feature>
<dbReference type="SMART" id="SM00312">
    <property type="entry name" value="PX"/>
    <property type="match status" value="1"/>
</dbReference>
<feature type="region of interest" description="Disordered" evidence="3">
    <location>
        <begin position="463"/>
        <end position="600"/>
    </location>
</feature>
<dbReference type="SUPFAM" id="SSF55550">
    <property type="entry name" value="SH2 domain"/>
    <property type="match status" value="1"/>
</dbReference>
<feature type="compositionally biased region" description="Basic and acidic residues" evidence="3">
    <location>
        <begin position="756"/>
        <end position="765"/>
    </location>
</feature>
<dbReference type="Gene3D" id="3.30.1520.10">
    <property type="entry name" value="Phox-like domain"/>
    <property type="match status" value="1"/>
</dbReference>
<accession>A0A9W7GKL8</accession>
<evidence type="ECO:0000256" key="1">
    <source>
        <dbReference type="ARBA" id="ARBA00010883"/>
    </source>
</evidence>
<dbReference type="InterPro" id="IPR013937">
    <property type="entry name" value="Sorting_nexin_C"/>
</dbReference>
<comment type="caution">
    <text evidence="6">The sequence shown here is derived from an EMBL/GenBank/DDBJ whole genome shotgun (WGS) entry which is preliminary data.</text>
</comment>
<keyword evidence="7" id="KW-1185">Reference proteome</keyword>
<dbReference type="CDD" id="cd06093">
    <property type="entry name" value="PX_domain"/>
    <property type="match status" value="1"/>
</dbReference>
<evidence type="ECO:0000256" key="3">
    <source>
        <dbReference type="SAM" id="MobiDB-lite"/>
    </source>
</evidence>
<dbReference type="Pfam" id="PF08628">
    <property type="entry name" value="Nexin_C"/>
    <property type="match status" value="1"/>
</dbReference>
<feature type="region of interest" description="Disordered" evidence="3">
    <location>
        <begin position="365"/>
        <end position="390"/>
    </location>
</feature>
<dbReference type="OrthoDB" id="201370at2759"/>
<feature type="domain" description="SH2" evidence="4">
    <location>
        <begin position="302"/>
        <end position="443"/>
    </location>
</feature>
<dbReference type="Proteomes" id="UP001165065">
    <property type="component" value="Unassembled WGS sequence"/>
</dbReference>
<feature type="compositionally biased region" description="Polar residues" evidence="3">
    <location>
        <begin position="622"/>
        <end position="634"/>
    </location>
</feature>
<dbReference type="InterPro" id="IPR036860">
    <property type="entry name" value="SH2_dom_sf"/>
</dbReference>
<protein>
    <submittedName>
        <fullName evidence="6">Uncharacterized protein</fullName>
    </submittedName>
</protein>
<dbReference type="PANTHER" id="PTHR22775:SF3">
    <property type="entry name" value="SORTING NEXIN-13"/>
    <property type="match status" value="1"/>
</dbReference>
<feature type="compositionally biased region" description="Acidic residues" evidence="3">
    <location>
        <begin position="472"/>
        <end position="486"/>
    </location>
</feature>
<keyword evidence="2" id="KW-0727">SH2 domain</keyword>
<feature type="compositionally biased region" description="Basic and acidic residues" evidence="3">
    <location>
        <begin position="574"/>
        <end position="600"/>
    </location>
</feature>
<dbReference type="InterPro" id="IPR036871">
    <property type="entry name" value="PX_dom_sf"/>
</dbReference>
<feature type="region of interest" description="Disordered" evidence="3">
    <location>
        <begin position="800"/>
        <end position="829"/>
    </location>
</feature>
<dbReference type="PANTHER" id="PTHR22775">
    <property type="entry name" value="SORTING NEXIN"/>
    <property type="match status" value="1"/>
</dbReference>
<name>A0A9W7GKL8_9STRA</name>
<feature type="compositionally biased region" description="Basic and acidic residues" evidence="3">
    <location>
        <begin position="377"/>
        <end position="390"/>
    </location>
</feature>
<comment type="similarity">
    <text evidence="1">Belongs to the sorting nexin family.</text>
</comment>
<reference evidence="7" key="1">
    <citation type="journal article" date="2023" name="Commun. Biol.">
        <title>Genome analysis of Parmales, the sister group of diatoms, reveals the evolutionary specialization of diatoms from phago-mixotrophs to photoautotrophs.</title>
        <authorList>
            <person name="Ban H."/>
            <person name="Sato S."/>
            <person name="Yoshikawa S."/>
            <person name="Yamada K."/>
            <person name="Nakamura Y."/>
            <person name="Ichinomiya M."/>
            <person name="Sato N."/>
            <person name="Blanc-Mathieu R."/>
            <person name="Endo H."/>
            <person name="Kuwata A."/>
            <person name="Ogata H."/>
        </authorList>
    </citation>
    <scope>NUCLEOTIDE SEQUENCE [LARGE SCALE GENOMIC DNA]</scope>
</reference>
<feature type="region of interest" description="Disordered" evidence="3">
    <location>
        <begin position="1592"/>
        <end position="1659"/>
    </location>
</feature>
<dbReference type="GO" id="GO:0035091">
    <property type="term" value="F:phosphatidylinositol binding"/>
    <property type="evidence" value="ECO:0007669"/>
    <property type="project" value="InterPro"/>
</dbReference>
<dbReference type="PROSITE" id="PS50195">
    <property type="entry name" value="PX"/>
    <property type="match status" value="1"/>
</dbReference>
<dbReference type="InterPro" id="IPR000980">
    <property type="entry name" value="SH2"/>
</dbReference>
<feature type="region of interest" description="Disordered" evidence="3">
    <location>
        <begin position="989"/>
        <end position="1025"/>
    </location>
</feature>
<feature type="region of interest" description="Disordered" evidence="3">
    <location>
        <begin position="613"/>
        <end position="635"/>
    </location>
</feature>
<sequence>MSHINHSYSTTLPSSVRLEVARLSDLIVRDFIIHWYKNMTEAPSGDYTFVNLCSSSISSILCNLLLDYYKSANLGSLGLRVVNVVERNVYWYKIMKSEVQRRTPSLFYQDSLTIPPPRTRTGSEPYAPPQEWVVRRQIQECIGKEFLLNKRLHSACTAELLPSMNIKGEITKKEQEYLRRVSRHLLERTVEGEVKGNVVLNSLCVEILGNAVLNPIMNLFKPETVNGWIAKGLSSSTDELNKSGSEDVGGTLEGGVKIRSSAGGSFDLVERSYSKVDTIIRPGVRPSSLPSGGGMKDKGWKYFAGEMGETEAAMLLSDKGKGAFLVRSNPGGGGGFVISFVNPTEPTIKMDGIWHEDTESKEKKRSIIKWGGGGGNNDDKGGKEEEGERTRWEDIRGNAVMRCQHRKIGVEEGMFRYSERDGYYFERLFILSESFPSLFDLLKVLDGELISLEDGIVFVGEEYEDEKRDASDTGEQDTQGDTEEDSSPSSFSPPSPLSPSTSSLSPPSPQPTPDVSIFRPSATSQPPPSHRRGVTVPIPPATALSHLQQQRPLFSPKGHRRRRSSGSRRIKSLWKKEKGEEGGGEEQYKEKTVKRGKGDTNKKIKKMKEIGIEELHTRSNEESANATPASSTLPSPKHVEILDSLKLRTDDVIIFVLNNENSSAADLGFTQASEVWETAGFVSAASSLVSAIEVVLGDGMRDGVGNFEENIMRMLGEGEEMRRRAGEGFSDSSDSEEEEDEDYDIEEEDEEEGHFEEERGGKGEEGEPIGLTPYKKDRRATLREAAGYYRENEGSESRFSPIITSDYFGDSSNENEKDEDEEYNVKKDIPSRPATPNHICKALIISWLQTGQVHMYLNMIFSSSPSLRQAIYYSGSVMRTPSSMSRVLEILGKLSGTEIKISSSEVIMNRSMSEAWSVEVHGPAARLMYGMEEEEEEEENLPTPVKLEQASSSNSTNRPVKRLGRNISAGSEKLGKNISKLFTDAKDRGFRVGNPFKKKGKDQRRESSDSMDIETPRKLSANGPAPTTIQFVLHRNIKTVQRLRSARERGLEAWKKKTKADDDGMGERRIRGGMRRLHEIGRIATHNLLKIRKEGDGRNHTLELYNSGPRRPVEVPEEEALLFSTRPRPLRPVGVHQDVNSSNTFLTYVATYKETISPSHDGEMRGARPGVIVRTCKLHYYPHDKSCRVVDPRWDEEDNHLDREGLPRRFRNARAKGLKVLSNNSEGREMTLEDFCYFPRTGHPAMYVYRMSMWRKPLVRVMGVTFEVYDGEMFDIKKFDGSFCELSDGSMTFACSREGGEEGRGFSLVFDGSPATPGTVRAAMWLTATRHEAYMQSNFDKGGKRRVKAEERKIMPTVPLLKYATSEGGGDQLLRDLGHPGLGGCRASLQELKFMNIFRDSGVLSDLQATVEGVVKQTVKDLFAKPVVLYKIRVSCLRRLEGDRVVRDEWVIMRRYNDFVGLHRNLKEAITEHNPKLKELSCLLGDGTGARMKLLPSLPPKKSLNMNTVGVGGVSSKFLEQRGRKLSAYLKYLLHPRHPLSASVEVAGFLIAYEEVCGTGWLGDTGGAPDEYGRTEVNRSVVEMEGLKVASLEDRPTGGKGGTVMEGRGEGRGGDEEDDKAGTGGAGQQGTGASVTHNHHHFLPYNLQGGGTGAEEDPDKVNKRDAFEKAMRASIKARMKSVSVKDVQESVFELVKEVLSLEHATFLRGRLISVIRGAAIFMTSGGSFHKTLLKMHDQYLTAKNVAGGVAWIRELLWPGGEWGEAGEELDLEQKVSLATEVHKQLHGAIPEQVISIVGADLGREGADVLFEVMQNDIVLRSIAYQLLDLILLEAYPELKVDLDALHSVED</sequence>
<proteinExistence type="inferred from homology"/>
<organism evidence="6 7">
    <name type="scientific">Triparma columacea</name>
    <dbReference type="NCBI Taxonomy" id="722753"/>
    <lineage>
        <taxon>Eukaryota</taxon>
        <taxon>Sar</taxon>
        <taxon>Stramenopiles</taxon>
        <taxon>Ochrophyta</taxon>
        <taxon>Bolidophyceae</taxon>
        <taxon>Parmales</taxon>
        <taxon>Triparmaceae</taxon>
        <taxon>Triparma</taxon>
    </lineage>
</organism>
<evidence type="ECO:0000256" key="2">
    <source>
        <dbReference type="PROSITE-ProRule" id="PRU00191"/>
    </source>
</evidence>
<dbReference type="SUPFAM" id="SSF64268">
    <property type="entry name" value="PX domain"/>
    <property type="match status" value="1"/>
</dbReference>
<evidence type="ECO:0000259" key="5">
    <source>
        <dbReference type="PROSITE" id="PS50195"/>
    </source>
</evidence>
<evidence type="ECO:0000313" key="7">
    <source>
        <dbReference type="Proteomes" id="UP001165065"/>
    </source>
</evidence>
<feature type="region of interest" description="Disordered" evidence="3">
    <location>
        <begin position="722"/>
        <end position="777"/>
    </location>
</feature>
<dbReference type="Pfam" id="PF02194">
    <property type="entry name" value="PXA"/>
    <property type="match status" value="1"/>
</dbReference>
<dbReference type="InterPro" id="IPR003114">
    <property type="entry name" value="Phox_assoc"/>
</dbReference>
<feature type="compositionally biased region" description="Polar residues" evidence="3">
    <location>
        <begin position="949"/>
        <end position="958"/>
    </location>
</feature>
<gene>
    <name evidence="6" type="ORF">TrCOL_g5</name>
</gene>
<dbReference type="EMBL" id="BRYA01000345">
    <property type="protein sequence ID" value="GMI47452.1"/>
    <property type="molecule type" value="Genomic_DNA"/>
</dbReference>
<dbReference type="Gene3D" id="3.30.505.10">
    <property type="entry name" value="SH2 domain"/>
    <property type="match status" value="1"/>
</dbReference>
<dbReference type="PROSITE" id="PS50001">
    <property type="entry name" value="SH2"/>
    <property type="match status" value="1"/>
</dbReference>
<feature type="compositionally biased region" description="Acidic residues" evidence="3">
    <location>
        <begin position="733"/>
        <end position="755"/>
    </location>
</feature>
<dbReference type="Pfam" id="PF00787">
    <property type="entry name" value="PX"/>
    <property type="match status" value="1"/>
</dbReference>
<dbReference type="CDD" id="cd00173">
    <property type="entry name" value="SH2"/>
    <property type="match status" value="1"/>
</dbReference>
<evidence type="ECO:0000313" key="6">
    <source>
        <dbReference type="EMBL" id="GMI47452.1"/>
    </source>
</evidence>
<evidence type="ECO:0000259" key="4">
    <source>
        <dbReference type="PROSITE" id="PS50001"/>
    </source>
</evidence>
<feature type="compositionally biased region" description="Basic residues" evidence="3">
    <location>
        <begin position="557"/>
        <end position="573"/>
    </location>
</feature>
<dbReference type="InterPro" id="IPR001683">
    <property type="entry name" value="PX_dom"/>
</dbReference>
<feature type="domain" description="PX" evidence="5">
    <location>
        <begin position="1408"/>
        <end position="1557"/>
    </location>
</feature>